<feature type="coiled-coil region" evidence="1">
    <location>
        <begin position="160"/>
        <end position="197"/>
    </location>
</feature>
<dbReference type="OrthoDB" id="10017216at2759"/>
<dbReference type="Proteomes" id="UP001152799">
    <property type="component" value="Chromosome 8"/>
</dbReference>
<evidence type="ECO:0008006" key="4">
    <source>
        <dbReference type="Google" id="ProtNLM"/>
    </source>
</evidence>
<dbReference type="PANTHER" id="PTHR15208">
    <property type="entry name" value="RECEPTOR-BINDING CANCER ANTIGEN EXPRESSED ON SISO CELLS CANCER ASSOCIATED SURFACE ANTIGEN RCAS1 ESTROGEN RECEPTOR-BINDING FRAGMENT- ASSOCIATED GENE 9 PROTEIN"/>
    <property type="match status" value="1"/>
</dbReference>
<name>A0A9N9QRT8_9CUCU</name>
<gene>
    <name evidence="2" type="ORF">CEUTPL_LOCUS13046</name>
</gene>
<dbReference type="GO" id="GO:0030141">
    <property type="term" value="C:secretory granule"/>
    <property type="evidence" value="ECO:0007669"/>
    <property type="project" value="TreeGrafter"/>
</dbReference>
<evidence type="ECO:0000256" key="1">
    <source>
        <dbReference type="SAM" id="Coils"/>
    </source>
</evidence>
<protein>
    <recommendedName>
        <fullName evidence="4">Receptor-binding cancer antigen expressed on SiSo cells</fullName>
    </recommendedName>
</protein>
<keyword evidence="1" id="KW-0175">Coiled coil</keyword>
<sequence length="260" mass="30386">MINLIFYKIKSFFLVFINLLRRALCCFRKRRHSFKDSETLTHVISNLEEQNDAPNWSEWGDNFKDHKPKTVQDYIELYREQAVKARTAVEKAEEDSPEQQFFEDMAPQIMKQTKVFVRSKNDTVSKRTVNTRLNAVEDTVNIIPSGELGEWDENSGWDGEQLLDEEAQKVLREQKRLEREKRAWEQHQKRLEKASQSCLNYRPLYPLSHDSSDLNPLTPAHLLIGESLTGLPDHNFMDVKGYREHNNFTNTSGPDGLRST</sequence>
<evidence type="ECO:0000313" key="3">
    <source>
        <dbReference type="Proteomes" id="UP001152799"/>
    </source>
</evidence>
<dbReference type="AlphaFoldDB" id="A0A9N9QRT8"/>
<keyword evidence="3" id="KW-1185">Reference proteome</keyword>
<proteinExistence type="predicted"/>
<dbReference type="InterPro" id="IPR017025">
    <property type="entry name" value="Cancer-assoc_antigen_RCAS1"/>
</dbReference>
<dbReference type="PANTHER" id="PTHR15208:SF2">
    <property type="entry name" value="RECEPTOR-BINDING CANCER ANTIGEN EXPRESSED ON SISO CELLS"/>
    <property type="match status" value="1"/>
</dbReference>
<accession>A0A9N9QRT8</accession>
<organism evidence="2 3">
    <name type="scientific">Ceutorhynchus assimilis</name>
    <name type="common">cabbage seed weevil</name>
    <dbReference type="NCBI Taxonomy" id="467358"/>
    <lineage>
        <taxon>Eukaryota</taxon>
        <taxon>Metazoa</taxon>
        <taxon>Ecdysozoa</taxon>
        <taxon>Arthropoda</taxon>
        <taxon>Hexapoda</taxon>
        <taxon>Insecta</taxon>
        <taxon>Pterygota</taxon>
        <taxon>Neoptera</taxon>
        <taxon>Endopterygota</taxon>
        <taxon>Coleoptera</taxon>
        <taxon>Polyphaga</taxon>
        <taxon>Cucujiformia</taxon>
        <taxon>Curculionidae</taxon>
        <taxon>Ceutorhynchinae</taxon>
        <taxon>Ceutorhynchus</taxon>
    </lineage>
</organism>
<dbReference type="EMBL" id="OU892284">
    <property type="protein sequence ID" value="CAG9772640.1"/>
    <property type="molecule type" value="Genomic_DNA"/>
</dbReference>
<reference evidence="2" key="1">
    <citation type="submission" date="2022-01" db="EMBL/GenBank/DDBJ databases">
        <authorList>
            <person name="King R."/>
        </authorList>
    </citation>
    <scope>NUCLEOTIDE SEQUENCE</scope>
</reference>
<evidence type="ECO:0000313" key="2">
    <source>
        <dbReference type="EMBL" id="CAG9772640.1"/>
    </source>
</evidence>